<dbReference type="Proteomes" id="UP000799753">
    <property type="component" value="Unassembled WGS sequence"/>
</dbReference>
<reference evidence="1" key="1">
    <citation type="journal article" date="2020" name="Stud. Mycol.">
        <title>101 Dothideomycetes genomes: a test case for predicting lifestyles and emergence of pathogens.</title>
        <authorList>
            <person name="Haridas S."/>
            <person name="Albert R."/>
            <person name="Binder M."/>
            <person name="Bloem J."/>
            <person name="Labutti K."/>
            <person name="Salamov A."/>
            <person name="Andreopoulos B."/>
            <person name="Baker S."/>
            <person name="Barry K."/>
            <person name="Bills G."/>
            <person name="Bluhm B."/>
            <person name="Cannon C."/>
            <person name="Castanera R."/>
            <person name="Culley D."/>
            <person name="Daum C."/>
            <person name="Ezra D."/>
            <person name="Gonzalez J."/>
            <person name="Henrissat B."/>
            <person name="Kuo A."/>
            <person name="Liang C."/>
            <person name="Lipzen A."/>
            <person name="Lutzoni F."/>
            <person name="Magnuson J."/>
            <person name="Mondo S."/>
            <person name="Nolan M."/>
            <person name="Ohm R."/>
            <person name="Pangilinan J."/>
            <person name="Park H.-J."/>
            <person name="Ramirez L."/>
            <person name="Alfaro M."/>
            <person name="Sun H."/>
            <person name="Tritt A."/>
            <person name="Yoshinaga Y."/>
            <person name="Zwiers L.-H."/>
            <person name="Turgeon B."/>
            <person name="Goodwin S."/>
            <person name="Spatafora J."/>
            <person name="Crous P."/>
            <person name="Grigoriev I."/>
        </authorList>
    </citation>
    <scope>NUCLEOTIDE SEQUENCE</scope>
    <source>
        <strain evidence="1">CBS 473.64</strain>
    </source>
</reference>
<dbReference type="PANTHER" id="PTHR37540:SF9">
    <property type="entry name" value="ZN(2)-C6 FUNGAL-TYPE DOMAIN-CONTAINING PROTEIN"/>
    <property type="match status" value="1"/>
</dbReference>
<evidence type="ECO:0000313" key="2">
    <source>
        <dbReference type="Proteomes" id="UP000799753"/>
    </source>
</evidence>
<dbReference type="AlphaFoldDB" id="A0A6A6RT04"/>
<dbReference type="InterPro" id="IPR021858">
    <property type="entry name" value="Fun_TF"/>
</dbReference>
<sequence length="390" mass="45185">MALQFITEINIGHKERRLIRSHVMKGRNKGRSRPKRKTLINTYETKECFQADERYGRSWVATKEVQALDCKHVLSQKRLLWNELSLTSFPACLSQDLRGLLYQWFWTVSKIIYPPELCSDLNLSQYAWFQYVVEDKTYFHCTMAISASFADRFGGKIKVFPEALQHMSLVHNSLNERLSGPEAIRDTTMAVVTMLTIYHMMHHQRPNGRVHFKGLCRMIQLRGGLAKLARENVVLAQKPWRLDIEFALQDGTLMHFPPHELPLSESNRSQALISSALVVNRNDLYRGLDRQILIFLLDTTQLTKRLDVIKESNRISPTEYAEIVYGRLHHLLRFSPLGRARTMDPLNNSPKSSCCHDNTYARVRIQPSSIRSFGQPSSKRIANLRFCDRP</sequence>
<organism evidence="1 2">
    <name type="scientific">Massarina eburnea CBS 473.64</name>
    <dbReference type="NCBI Taxonomy" id="1395130"/>
    <lineage>
        <taxon>Eukaryota</taxon>
        <taxon>Fungi</taxon>
        <taxon>Dikarya</taxon>
        <taxon>Ascomycota</taxon>
        <taxon>Pezizomycotina</taxon>
        <taxon>Dothideomycetes</taxon>
        <taxon>Pleosporomycetidae</taxon>
        <taxon>Pleosporales</taxon>
        <taxon>Massarineae</taxon>
        <taxon>Massarinaceae</taxon>
        <taxon>Massarina</taxon>
    </lineage>
</organism>
<evidence type="ECO:0000313" key="1">
    <source>
        <dbReference type="EMBL" id="KAF2637503.1"/>
    </source>
</evidence>
<dbReference type="PANTHER" id="PTHR37540">
    <property type="entry name" value="TRANSCRIPTION FACTOR (ACR-2), PUTATIVE-RELATED-RELATED"/>
    <property type="match status" value="1"/>
</dbReference>
<dbReference type="OrthoDB" id="4158087at2759"/>
<dbReference type="Pfam" id="PF11951">
    <property type="entry name" value="Fungal_trans_2"/>
    <property type="match status" value="1"/>
</dbReference>
<name>A0A6A6RT04_9PLEO</name>
<keyword evidence="2" id="KW-1185">Reference proteome</keyword>
<gene>
    <name evidence="1" type="ORF">P280DRAFT_472215</name>
</gene>
<protein>
    <submittedName>
        <fullName evidence="1">Uncharacterized protein</fullName>
    </submittedName>
</protein>
<dbReference type="EMBL" id="MU006793">
    <property type="protein sequence ID" value="KAF2637503.1"/>
    <property type="molecule type" value="Genomic_DNA"/>
</dbReference>
<accession>A0A6A6RT04</accession>
<proteinExistence type="predicted"/>